<feature type="transmembrane region" description="Helical" evidence="11">
    <location>
        <begin position="46"/>
        <end position="63"/>
    </location>
</feature>
<dbReference type="PANTHER" id="PTHR10110">
    <property type="entry name" value="SODIUM/HYDROGEN EXCHANGER"/>
    <property type="match status" value="1"/>
</dbReference>
<dbReference type="InterPro" id="IPR004709">
    <property type="entry name" value="NaH_exchanger"/>
</dbReference>
<keyword evidence="3 9" id="KW-0812">Transmembrane</keyword>
<dbReference type="GO" id="GO:0007035">
    <property type="term" value="P:vacuolar acidification"/>
    <property type="evidence" value="ECO:0007669"/>
    <property type="project" value="TreeGrafter"/>
</dbReference>
<feature type="transmembrane region" description="Helical" evidence="11">
    <location>
        <begin position="407"/>
        <end position="426"/>
    </location>
</feature>
<feature type="transmembrane region" description="Helical" evidence="11">
    <location>
        <begin position="372"/>
        <end position="395"/>
    </location>
</feature>
<dbReference type="InterPro" id="IPR006153">
    <property type="entry name" value="Cation/H_exchanger_TM"/>
</dbReference>
<dbReference type="GO" id="GO:0015385">
    <property type="term" value="F:sodium:proton antiporter activity"/>
    <property type="evidence" value="ECO:0007669"/>
    <property type="project" value="InterPro"/>
</dbReference>
<reference evidence="13 14" key="1">
    <citation type="submission" date="2014-02" db="EMBL/GenBank/DDBJ databases">
        <title>Single nucleus genome sequencing reveals high similarity among nuclei of an endomycorrhizal fungus.</title>
        <authorList>
            <person name="Lin K."/>
            <person name="Geurts R."/>
            <person name="Zhang Z."/>
            <person name="Limpens E."/>
            <person name="Saunders D.G."/>
            <person name="Mu D."/>
            <person name="Pang E."/>
            <person name="Cao H."/>
            <person name="Cha H."/>
            <person name="Lin T."/>
            <person name="Zhou Q."/>
            <person name="Shang Y."/>
            <person name="Li Y."/>
            <person name="Ivanov S."/>
            <person name="Sharma T."/>
            <person name="Velzen R.V."/>
            <person name="Ruijter N.D."/>
            <person name="Aanen D.K."/>
            <person name="Win J."/>
            <person name="Kamoun S."/>
            <person name="Bisseling T."/>
            <person name="Huang S."/>
        </authorList>
    </citation>
    <scope>NUCLEOTIDE SEQUENCE [LARGE SCALE GENOMIC DNA]</scope>
    <source>
        <strain evidence="14">DAOM197198w</strain>
    </source>
</reference>
<feature type="transmembrane region" description="Helical" evidence="11">
    <location>
        <begin position="306"/>
        <end position="323"/>
    </location>
</feature>
<dbReference type="InterPro" id="IPR018422">
    <property type="entry name" value="Cation/H_exchanger_CPA1"/>
</dbReference>
<feature type="domain" description="Cation/H+ exchanger transmembrane" evidence="12">
    <location>
        <begin position="26"/>
        <end position="427"/>
    </location>
</feature>
<sequence length="665" mass="75660">MEKPPVEEEELYSSWALLILTSLIILSLFSSYYLQRKQIRALHETVISIFAGMLVGLIIRMSPGSMIQDMVTFNYTYFFNLLLPPIILNTGYEMKKGNFFKNLGTILTFAFLGTFISALVIGILVGIISAMGIGSMSLSFLDSMIFGSVLSATDPVTVLTIFQSLKVDPKLYSIVFGESILNDVVSIVLYETLKKYRGQDFHFSNITHGIFIFFLNFGTSLIIGVIIGVSCALMLKHSRLYKYPSIESCLMALMAYSSYLFANGLHLSGIVSLLFCGITLKHYTYDNMSLRTKRTTKYMFHILAKLSENFIFIYLGLTLFTQLDLEYKPFFIFFTSIIICISRYSAVFPLSKLINTVSRYRNKANRGEPIPFKYSVMLFWAGLRGAVAFALAAGLEGENADAMRTTVLVVVVLSVVVFGGSTSRVLEIMKVQTGVEEEGSDSDEEEDNYDKYYTDGYDNEVHYGERYRDIVRESDNGHNRTDSQGSFVSDSGSINRNPEVRVQLQQTTTNNKILKKHWFTSFDDKYLRPLFIRNDRDFRQLNHRSSRNRWDHERRHEENDDDFVGLIRESPSLRNSIRNNDSTSYGDVDNRTEPTDNKNKKINTKDFLDNSSSSTQQQNLGDNPGDNLIGDTSNSRFQSLNNLLIDDSQNNDENLLDLKELQNNK</sequence>
<dbReference type="Proteomes" id="UP000022910">
    <property type="component" value="Unassembled WGS sequence"/>
</dbReference>
<evidence type="ECO:0000256" key="4">
    <source>
        <dbReference type="ARBA" id="ARBA00022989"/>
    </source>
</evidence>
<keyword evidence="7 11" id="KW-0472">Membrane</keyword>
<feature type="compositionally biased region" description="Polar residues" evidence="10">
    <location>
        <begin position="609"/>
        <end position="621"/>
    </location>
</feature>
<evidence type="ECO:0000313" key="13">
    <source>
        <dbReference type="EMBL" id="EXX71363.1"/>
    </source>
</evidence>
<dbReference type="GO" id="GO:0005770">
    <property type="term" value="C:late endosome"/>
    <property type="evidence" value="ECO:0007669"/>
    <property type="project" value="TreeGrafter"/>
</dbReference>
<proteinExistence type="inferred from homology"/>
<dbReference type="PANTHER" id="PTHR10110:SF187">
    <property type="entry name" value="SODIUM_HYDROGEN EXCHANGER"/>
    <property type="match status" value="1"/>
</dbReference>
<feature type="transmembrane region" description="Helical" evidence="11">
    <location>
        <begin position="210"/>
        <end position="233"/>
    </location>
</feature>
<keyword evidence="5" id="KW-0915">Sodium</keyword>
<evidence type="ECO:0000256" key="8">
    <source>
        <dbReference type="ARBA" id="ARBA00023201"/>
    </source>
</evidence>
<evidence type="ECO:0000256" key="7">
    <source>
        <dbReference type="ARBA" id="ARBA00023136"/>
    </source>
</evidence>
<accession>A0A015MX40</accession>
<evidence type="ECO:0000256" key="9">
    <source>
        <dbReference type="RuleBase" id="RU003722"/>
    </source>
</evidence>
<evidence type="ECO:0000256" key="6">
    <source>
        <dbReference type="ARBA" id="ARBA00023065"/>
    </source>
</evidence>
<keyword evidence="2 9" id="KW-0813">Transport</keyword>
<protein>
    <recommendedName>
        <fullName evidence="9">Sodium/hydrogen exchanger</fullName>
    </recommendedName>
</protein>
<organism evidence="13 14">
    <name type="scientific">Rhizophagus irregularis (strain DAOM 197198w)</name>
    <name type="common">Glomus intraradices</name>
    <dbReference type="NCBI Taxonomy" id="1432141"/>
    <lineage>
        <taxon>Eukaryota</taxon>
        <taxon>Fungi</taxon>
        <taxon>Fungi incertae sedis</taxon>
        <taxon>Mucoromycota</taxon>
        <taxon>Glomeromycotina</taxon>
        <taxon>Glomeromycetes</taxon>
        <taxon>Glomerales</taxon>
        <taxon>Glomeraceae</taxon>
        <taxon>Rhizophagus</taxon>
    </lineage>
</organism>
<keyword evidence="4 11" id="KW-1133">Transmembrane helix</keyword>
<evidence type="ECO:0000256" key="2">
    <source>
        <dbReference type="ARBA" id="ARBA00022448"/>
    </source>
</evidence>
<dbReference type="EMBL" id="JEMT01016143">
    <property type="protein sequence ID" value="EXX71363.1"/>
    <property type="molecule type" value="Genomic_DNA"/>
</dbReference>
<keyword evidence="8 9" id="KW-0739">Sodium transport</keyword>
<dbReference type="PRINTS" id="PR01084">
    <property type="entry name" value="NAHEXCHNGR"/>
</dbReference>
<name>A0A015MX40_RHIIW</name>
<comment type="similarity">
    <text evidence="9">Belongs to the monovalent cation:proton antiporter 1 (CPA1) transporter (TC 2.A.36) family.</text>
</comment>
<dbReference type="OrthoDB" id="196264at2759"/>
<dbReference type="GO" id="GO:0015386">
    <property type="term" value="F:potassium:proton antiporter activity"/>
    <property type="evidence" value="ECO:0007669"/>
    <property type="project" value="TreeGrafter"/>
</dbReference>
<feature type="transmembrane region" description="Helical" evidence="11">
    <location>
        <begin position="75"/>
        <end position="92"/>
    </location>
</feature>
<evidence type="ECO:0000256" key="3">
    <source>
        <dbReference type="ARBA" id="ARBA00022692"/>
    </source>
</evidence>
<feature type="region of interest" description="Disordered" evidence="10">
    <location>
        <begin position="574"/>
        <end position="634"/>
    </location>
</feature>
<comment type="subcellular location">
    <subcellularLocation>
        <location evidence="1">Membrane</location>
        <topology evidence="1">Multi-pass membrane protein</topology>
    </subcellularLocation>
</comment>
<evidence type="ECO:0000256" key="11">
    <source>
        <dbReference type="SAM" id="Phobius"/>
    </source>
</evidence>
<evidence type="ECO:0000256" key="5">
    <source>
        <dbReference type="ARBA" id="ARBA00023053"/>
    </source>
</evidence>
<keyword evidence="9" id="KW-0050">Antiport</keyword>
<dbReference type="NCBIfam" id="TIGR00840">
    <property type="entry name" value="b_cpa1"/>
    <property type="match status" value="1"/>
</dbReference>
<dbReference type="Pfam" id="PF00999">
    <property type="entry name" value="Na_H_Exchanger"/>
    <property type="match status" value="1"/>
</dbReference>
<dbReference type="OMA" id="FVKAMIY"/>
<keyword evidence="6 9" id="KW-0406">Ion transport</keyword>
<gene>
    <name evidence="13" type="ORF">RirG_079220</name>
</gene>
<feature type="transmembrane region" description="Helical" evidence="11">
    <location>
        <begin position="265"/>
        <end position="285"/>
    </location>
</feature>
<feature type="transmembrane region" description="Helical" evidence="11">
    <location>
        <begin position="329"/>
        <end position="351"/>
    </location>
</feature>
<keyword evidence="14" id="KW-1185">Reference proteome</keyword>
<feature type="compositionally biased region" description="Polar residues" evidence="10">
    <location>
        <begin position="574"/>
        <end position="585"/>
    </location>
</feature>
<feature type="transmembrane region" description="Helical" evidence="11">
    <location>
        <begin position="104"/>
        <end position="131"/>
    </location>
</feature>
<feature type="transmembrane region" description="Helical" evidence="11">
    <location>
        <begin position="12"/>
        <end position="34"/>
    </location>
</feature>
<dbReference type="GO" id="GO:0000329">
    <property type="term" value="C:fungal-type vacuole membrane"/>
    <property type="evidence" value="ECO:0007669"/>
    <property type="project" value="TreeGrafter"/>
</dbReference>
<evidence type="ECO:0000256" key="10">
    <source>
        <dbReference type="SAM" id="MobiDB-lite"/>
    </source>
</evidence>
<feature type="compositionally biased region" description="Basic and acidic residues" evidence="10">
    <location>
        <begin position="588"/>
        <end position="608"/>
    </location>
</feature>
<evidence type="ECO:0000256" key="1">
    <source>
        <dbReference type="ARBA" id="ARBA00004141"/>
    </source>
</evidence>
<feature type="region of interest" description="Disordered" evidence="10">
    <location>
        <begin position="475"/>
        <end position="494"/>
    </location>
</feature>
<feature type="transmembrane region" description="Helical" evidence="11">
    <location>
        <begin position="143"/>
        <end position="162"/>
    </location>
</feature>
<comment type="caution">
    <text evidence="13">The sequence shown here is derived from an EMBL/GenBank/DDBJ whole genome shotgun (WGS) entry which is preliminary data.</text>
</comment>
<evidence type="ECO:0000313" key="14">
    <source>
        <dbReference type="Proteomes" id="UP000022910"/>
    </source>
</evidence>
<dbReference type="STRING" id="1432141.A0A015MX40"/>
<dbReference type="HOGENOM" id="CLU_005912_5_2_1"/>
<evidence type="ECO:0000259" key="12">
    <source>
        <dbReference type="Pfam" id="PF00999"/>
    </source>
</evidence>
<dbReference type="Gene3D" id="6.10.140.1330">
    <property type="match status" value="1"/>
</dbReference>
<dbReference type="AlphaFoldDB" id="A0A015MX40"/>
<feature type="compositionally biased region" description="Polar residues" evidence="10">
    <location>
        <begin position="482"/>
        <end position="494"/>
    </location>
</feature>
<dbReference type="GO" id="GO:0005769">
    <property type="term" value="C:early endosome"/>
    <property type="evidence" value="ECO:0007669"/>
    <property type="project" value="TreeGrafter"/>
</dbReference>